<evidence type="ECO:0000313" key="2">
    <source>
        <dbReference type="EMBL" id="GMQ30248.1"/>
    </source>
</evidence>
<protein>
    <recommendedName>
        <fullName evidence="4">SdpI family protein</fullName>
    </recommendedName>
</protein>
<proteinExistence type="predicted"/>
<dbReference type="Proteomes" id="UP001338309">
    <property type="component" value="Unassembled WGS sequence"/>
</dbReference>
<keyword evidence="1" id="KW-1133">Transmembrane helix</keyword>
<evidence type="ECO:0000256" key="1">
    <source>
        <dbReference type="SAM" id="Phobius"/>
    </source>
</evidence>
<evidence type="ECO:0008006" key="4">
    <source>
        <dbReference type="Google" id="ProtNLM"/>
    </source>
</evidence>
<comment type="caution">
    <text evidence="2">The sequence shown here is derived from an EMBL/GenBank/DDBJ whole genome shotgun (WGS) entry which is preliminary data.</text>
</comment>
<organism evidence="2 3">
    <name type="scientific">Algoriphagus confluentis</name>
    <dbReference type="NCBI Taxonomy" id="1697556"/>
    <lineage>
        <taxon>Bacteria</taxon>
        <taxon>Pseudomonadati</taxon>
        <taxon>Bacteroidota</taxon>
        <taxon>Cytophagia</taxon>
        <taxon>Cytophagales</taxon>
        <taxon>Cyclobacteriaceae</taxon>
        <taxon>Algoriphagus</taxon>
    </lineage>
</organism>
<name>A0ABQ6PSU2_9BACT</name>
<keyword evidence="1" id="KW-0812">Transmembrane</keyword>
<feature type="transmembrane region" description="Helical" evidence="1">
    <location>
        <begin position="6"/>
        <end position="23"/>
    </location>
</feature>
<accession>A0ABQ6PSU2</accession>
<evidence type="ECO:0000313" key="3">
    <source>
        <dbReference type="Proteomes" id="UP001338309"/>
    </source>
</evidence>
<keyword evidence="3" id="KW-1185">Reference proteome</keyword>
<gene>
    <name evidence="2" type="ORF">Aconfl_28910</name>
</gene>
<keyword evidence="1" id="KW-0472">Membrane</keyword>
<sequence length="63" mass="7340">MEIYFTSSLVWIPVATVVIFILVGQMTKKFPPEEINGLNGYRSARSMRSQQAWDFAQKKEPFR</sequence>
<reference evidence="2 3" key="1">
    <citation type="submission" date="2023-08" db="EMBL/GenBank/DDBJ databases">
        <title>Draft genome sequence of Algoriphagus confluentis.</title>
        <authorList>
            <person name="Takatani N."/>
            <person name="Hosokawa M."/>
            <person name="Sawabe T."/>
        </authorList>
    </citation>
    <scope>NUCLEOTIDE SEQUENCE [LARGE SCALE GENOMIC DNA]</scope>
    <source>
        <strain evidence="2 3">NBRC 111222</strain>
    </source>
</reference>
<dbReference type="EMBL" id="BTPD01000009">
    <property type="protein sequence ID" value="GMQ30248.1"/>
    <property type="molecule type" value="Genomic_DNA"/>
</dbReference>